<feature type="domain" description="Mur ligase central" evidence="25">
    <location>
        <begin position="53"/>
        <end position="269"/>
    </location>
</feature>
<keyword evidence="14" id="KW-0460">Magnesium</keyword>
<dbReference type="STRING" id="52442.SAMN05421880_11255"/>
<dbReference type="EMBL" id="FOUF01000012">
    <property type="protein sequence ID" value="SFM30491.1"/>
    <property type="molecule type" value="Genomic_DNA"/>
</dbReference>
<feature type="domain" description="Mur ligase C-terminal" evidence="24">
    <location>
        <begin position="295"/>
        <end position="419"/>
    </location>
</feature>
<comment type="pathway">
    <text evidence="3">Cofactor biosynthesis; tetrahydrofolate biosynthesis; 7,8-dihydrofolate from 2-amino-4-hydroxy-6-hydroxymethyl-7,8-dihydropteridine diphosphate and 4-aminobenzoate: step 2/2.</text>
</comment>
<evidence type="ECO:0000256" key="16">
    <source>
        <dbReference type="ARBA" id="ARBA00030048"/>
    </source>
</evidence>
<name>A0A1I4PRH1_9PROT</name>
<keyword evidence="15" id="KW-0289">Folate biosynthesis</keyword>
<dbReference type="GO" id="GO:0046654">
    <property type="term" value="P:tetrahydrofolate biosynthetic process"/>
    <property type="evidence" value="ECO:0007669"/>
    <property type="project" value="UniProtKB-UniPathway"/>
</dbReference>
<keyword evidence="12 23" id="KW-0547">Nucleotide-binding</keyword>
<evidence type="ECO:0000256" key="19">
    <source>
        <dbReference type="ARBA" id="ARBA00047493"/>
    </source>
</evidence>
<comment type="catalytic activity">
    <reaction evidence="22">
        <text>7,8-dihydropteroate + L-glutamate + ATP = 7,8-dihydrofolate + ADP + phosphate + H(+)</text>
        <dbReference type="Rhea" id="RHEA:23584"/>
        <dbReference type="ChEBI" id="CHEBI:15378"/>
        <dbReference type="ChEBI" id="CHEBI:17839"/>
        <dbReference type="ChEBI" id="CHEBI:29985"/>
        <dbReference type="ChEBI" id="CHEBI:30616"/>
        <dbReference type="ChEBI" id="CHEBI:43474"/>
        <dbReference type="ChEBI" id="CHEBI:57451"/>
        <dbReference type="ChEBI" id="CHEBI:456216"/>
        <dbReference type="EC" id="6.3.2.12"/>
    </reaction>
</comment>
<evidence type="ECO:0000256" key="5">
    <source>
        <dbReference type="ARBA" id="ARBA00008276"/>
    </source>
</evidence>
<evidence type="ECO:0000256" key="22">
    <source>
        <dbReference type="ARBA" id="ARBA00049161"/>
    </source>
</evidence>
<keyword evidence="11" id="KW-0479">Metal-binding</keyword>
<dbReference type="Proteomes" id="UP000199561">
    <property type="component" value="Unassembled WGS sequence"/>
</dbReference>
<evidence type="ECO:0000256" key="14">
    <source>
        <dbReference type="ARBA" id="ARBA00022842"/>
    </source>
</evidence>
<dbReference type="GO" id="GO:0008841">
    <property type="term" value="F:dihydrofolate synthase activity"/>
    <property type="evidence" value="ECO:0007669"/>
    <property type="project" value="UniProtKB-EC"/>
</dbReference>
<evidence type="ECO:0000256" key="6">
    <source>
        <dbReference type="ARBA" id="ARBA00011245"/>
    </source>
</evidence>
<dbReference type="InterPro" id="IPR036565">
    <property type="entry name" value="Mur-like_cat_sf"/>
</dbReference>
<proteinExistence type="inferred from homology"/>
<evidence type="ECO:0000256" key="2">
    <source>
        <dbReference type="ARBA" id="ARBA00002714"/>
    </source>
</evidence>
<dbReference type="GO" id="GO:0046872">
    <property type="term" value="F:metal ion binding"/>
    <property type="evidence" value="ECO:0007669"/>
    <property type="project" value="UniProtKB-KW"/>
</dbReference>
<protein>
    <recommendedName>
        <fullName evidence="9">Dihydrofolate synthase/folylpolyglutamate synthase</fullName>
        <ecNumber evidence="7">6.3.2.12</ecNumber>
        <ecNumber evidence="8">6.3.2.17</ecNumber>
    </recommendedName>
    <alternativeName>
        <fullName evidence="18">Folylpoly-gamma-glutamate synthetase-dihydrofolate synthetase</fullName>
    </alternativeName>
    <alternativeName>
        <fullName evidence="16">Folylpolyglutamate synthetase</fullName>
    </alternativeName>
    <alternativeName>
        <fullName evidence="17">Tetrahydrofolylpolyglutamate synthase</fullName>
    </alternativeName>
</protein>
<dbReference type="PANTHER" id="PTHR11136:SF0">
    <property type="entry name" value="DIHYDROFOLATE SYNTHETASE-RELATED"/>
    <property type="match status" value="1"/>
</dbReference>
<evidence type="ECO:0000259" key="24">
    <source>
        <dbReference type="Pfam" id="PF02875"/>
    </source>
</evidence>
<dbReference type="InterPro" id="IPR036615">
    <property type="entry name" value="Mur_ligase_C_dom_sf"/>
</dbReference>
<comment type="catalytic activity">
    <reaction evidence="19">
        <text>(6S)-5,6,7,8-tetrahydrofolyl-(gamma-L-Glu)(n) + L-glutamate + ATP = (6S)-5,6,7,8-tetrahydrofolyl-(gamma-L-Glu)(n+1) + ADP + phosphate + H(+)</text>
        <dbReference type="Rhea" id="RHEA:10580"/>
        <dbReference type="Rhea" id="RHEA-COMP:14738"/>
        <dbReference type="Rhea" id="RHEA-COMP:14740"/>
        <dbReference type="ChEBI" id="CHEBI:15378"/>
        <dbReference type="ChEBI" id="CHEBI:29985"/>
        <dbReference type="ChEBI" id="CHEBI:30616"/>
        <dbReference type="ChEBI" id="CHEBI:43474"/>
        <dbReference type="ChEBI" id="CHEBI:141005"/>
        <dbReference type="ChEBI" id="CHEBI:456216"/>
        <dbReference type="EC" id="6.3.2.17"/>
    </reaction>
</comment>
<comment type="catalytic activity">
    <reaction evidence="21">
        <text>(6R)-5,10-methylenetetrahydrofolyl-(gamma-L-Glu)(n) + L-glutamate + ATP = (6R)-5,10-methylenetetrahydrofolyl-(gamma-L-Glu)(n+1) + ADP + phosphate + H(+)</text>
        <dbReference type="Rhea" id="RHEA:51912"/>
        <dbReference type="Rhea" id="RHEA-COMP:13257"/>
        <dbReference type="Rhea" id="RHEA-COMP:13258"/>
        <dbReference type="ChEBI" id="CHEBI:15378"/>
        <dbReference type="ChEBI" id="CHEBI:29985"/>
        <dbReference type="ChEBI" id="CHEBI:30616"/>
        <dbReference type="ChEBI" id="CHEBI:43474"/>
        <dbReference type="ChEBI" id="CHEBI:136572"/>
        <dbReference type="ChEBI" id="CHEBI:456216"/>
        <dbReference type="EC" id="6.3.2.17"/>
    </reaction>
</comment>
<evidence type="ECO:0000259" key="25">
    <source>
        <dbReference type="Pfam" id="PF08245"/>
    </source>
</evidence>
<evidence type="ECO:0000256" key="12">
    <source>
        <dbReference type="ARBA" id="ARBA00022741"/>
    </source>
</evidence>
<dbReference type="GO" id="GO:0046656">
    <property type="term" value="P:folic acid biosynthetic process"/>
    <property type="evidence" value="ECO:0007669"/>
    <property type="project" value="UniProtKB-KW"/>
</dbReference>
<gene>
    <name evidence="26" type="ORF">SAMN05421880_11255</name>
</gene>
<evidence type="ECO:0000256" key="21">
    <source>
        <dbReference type="ARBA" id="ARBA00049035"/>
    </source>
</evidence>
<evidence type="ECO:0000256" key="3">
    <source>
        <dbReference type="ARBA" id="ARBA00004799"/>
    </source>
</evidence>
<dbReference type="EC" id="6.3.2.12" evidence="7"/>
<keyword evidence="13 23" id="KW-0067">ATP-binding</keyword>
<comment type="catalytic activity">
    <reaction evidence="20">
        <text>10-formyltetrahydrofolyl-(gamma-L-Glu)(n) + L-glutamate + ATP = 10-formyltetrahydrofolyl-(gamma-L-Glu)(n+1) + ADP + phosphate + H(+)</text>
        <dbReference type="Rhea" id="RHEA:51904"/>
        <dbReference type="Rhea" id="RHEA-COMP:13088"/>
        <dbReference type="Rhea" id="RHEA-COMP:14300"/>
        <dbReference type="ChEBI" id="CHEBI:15378"/>
        <dbReference type="ChEBI" id="CHEBI:29985"/>
        <dbReference type="ChEBI" id="CHEBI:30616"/>
        <dbReference type="ChEBI" id="CHEBI:43474"/>
        <dbReference type="ChEBI" id="CHEBI:134413"/>
        <dbReference type="ChEBI" id="CHEBI:456216"/>
        <dbReference type="EC" id="6.3.2.17"/>
    </reaction>
</comment>
<evidence type="ECO:0000256" key="8">
    <source>
        <dbReference type="ARBA" id="ARBA00013025"/>
    </source>
</evidence>
<evidence type="ECO:0000256" key="1">
    <source>
        <dbReference type="ARBA" id="ARBA00001946"/>
    </source>
</evidence>
<dbReference type="InterPro" id="IPR004101">
    <property type="entry name" value="Mur_ligase_C"/>
</dbReference>
<evidence type="ECO:0000256" key="17">
    <source>
        <dbReference type="ARBA" id="ARBA00030592"/>
    </source>
</evidence>
<dbReference type="GO" id="GO:0005524">
    <property type="term" value="F:ATP binding"/>
    <property type="evidence" value="ECO:0007669"/>
    <property type="project" value="UniProtKB-KW"/>
</dbReference>
<evidence type="ECO:0000313" key="26">
    <source>
        <dbReference type="EMBL" id="SFM30491.1"/>
    </source>
</evidence>
<dbReference type="NCBIfam" id="NF008101">
    <property type="entry name" value="PRK10846.1"/>
    <property type="match status" value="1"/>
</dbReference>
<dbReference type="InterPro" id="IPR018109">
    <property type="entry name" value="Folylpolyglutamate_synth_CS"/>
</dbReference>
<evidence type="ECO:0000313" key="27">
    <source>
        <dbReference type="Proteomes" id="UP000199561"/>
    </source>
</evidence>
<dbReference type="PANTHER" id="PTHR11136">
    <property type="entry name" value="FOLYLPOLYGLUTAMATE SYNTHASE-RELATED"/>
    <property type="match status" value="1"/>
</dbReference>
<dbReference type="UniPathway" id="UPA00077">
    <property type="reaction ID" value="UER00157"/>
</dbReference>
<dbReference type="PROSITE" id="PS01011">
    <property type="entry name" value="FOLYLPOLYGLU_SYNT_1"/>
    <property type="match status" value="1"/>
</dbReference>
<evidence type="ECO:0000256" key="13">
    <source>
        <dbReference type="ARBA" id="ARBA00022840"/>
    </source>
</evidence>
<dbReference type="Gene3D" id="3.40.1190.10">
    <property type="entry name" value="Mur-like, catalytic domain"/>
    <property type="match status" value="1"/>
</dbReference>
<dbReference type="InterPro" id="IPR001645">
    <property type="entry name" value="Folylpolyglutamate_synth"/>
</dbReference>
<keyword evidence="10 23" id="KW-0436">Ligase</keyword>
<comment type="function">
    <text evidence="2">Functions in two distinct reactions of the de novo folate biosynthetic pathway. Catalyzes the addition of a glutamate residue to dihydropteroate (7,8-dihydropteroate or H2Pte) to form dihydrofolate (7,8-dihydrofolate monoglutamate or H2Pte-Glu). Also catalyzes successive additions of L-glutamate to tetrahydrofolate or 10-formyltetrahydrofolate or 5,10-methylenetetrahydrofolate, leading to folylpolyglutamate derivatives.</text>
</comment>
<dbReference type="GO" id="GO:0004326">
    <property type="term" value="F:tetrahydrofolylpolyglutamate synthase activity"/>
    <property type="evidence" value="ECO:0007669"/>
    <property type="project" value="UniProtKB-EC"/>
</dbReference>
<comment type="similarity">
    <text evidence="5 23">Belongs to the folylpolyglutamate synthase family.</text>
</comment>
<dbReference type="SUPFAM" id="SSF53623">
    <property type="entry name" value="MurD-like peptide ligases, catalytic domain"/>
    <property type="match status" value="1"/>
</dbReference>
<dbReference type="PIRSF" id="PIRSF001563">
    <property type="entry name" value="Folylpolyglu_synth"/>
    <property type="match status" value="1"/>
</dbReference>
<evidence type="ECO:0000256" key="10">
    <source>
        <dbReference type="ARBA" id="ARBA00022598"/>
    </source>
</evidence>
<dbReference type="AlphaFoldDB" id="A0A1I4PRH1"/>
<sequence length="429" mass="46966">MLIVENTVNPISLDDWLRYLECLHPKAIDMALTRVREISEAAGLIPTFPLIIVGGTNGKGSTCAMLESILSCAGYRTGCYTSPHLLRYNERVRIEREEVTDEALCKAFAAIESARVLCGTSLTYFEFGTLAAMQLFIEASVDVAILEVGLGGRLDAVNVFDADCAILTSIDLDHMDYLGETREAIGLEKIGIFRKDQFAVCGERDLPERVREQIEIIGAKFFHIGIHFDYTADRLQWSCKGLKGQYYSLPHPALRGAYQLNNASICLAALDTLRERLPVTSNDVRRGLLEVSLPGRFQVLAGRPVTILDVAHNPAAAHVLADNLGALGVHQYTYAVIGMLKDKDIVAVGQAMSEHIDEWLVASTHTGRGASAAEIVQTFIHSGIAKEGTIHSFPDAVAAYRYARERASENDRICVFGSFYTVGAVLAVL</sequence>
<comment type="pathway">
    <text evidence="4">Cofactor biosynthesis; tetrahydrofolylpolyglutamate biosynthesis.</text>
</comment>
<dbReference type="Pfam" id="PF08245">
    <property type="entry name" value="Mur_ligase_M"/>
    <property type="match status" value="1"/>
</dbReference>
<dbReference type="Gene3D" id="3.90.190.20">
    <property type="entry name" value="Mur ligase, C-terminal domain"/>
    <property type="match status" value="1"/>
</dbReference>
<dbReference type="Pfam" id="PF02875">
    <property type="entry name" value="Mur_ligase_C"/>
    <property type="match status" value="1"/>
</dbReference>
<dbReference type="FunFam" id="3.40.1190.10:FF:000004">
    <property type="entry name" value="Dihydrofolate synthase/folylpolyglutamate synthase"/>
    <property type="match status" value="1"/>
</dbReference>
<dbReference type="NCBIfam" id="TIGR01499">
    <property type="entry name" value="folC"/>
    <property type="match status" value="1"/>
</dbReference>
<comment type="subunit">
    <text evidence="6">Monomer.</text>
</comment>
<evidence type="ECO:0000256" key="18">
    <source>
        <dbReference type="ARBA" id="ARBA00032510"/>
    </source>
</evidence>
<evidence type="ECO:0000256" key="9">
    <source>
        <dbReference type="ARBA" id="ARBA00019357"/>
    </source>
</evidence>
<reference evidence="26 27" key="1">
    <citation type="submission" date="2016-10" db="EMBL/GenBank/DDBJ databases">
        <authorList>
            <person name="de Groot N.N."/>
        </authorList>
    </citation>
    <scope>NUCLEOTIDE SEQUENCE [LARGE SCALE GENOMIC DNA]</scope>
    <source>
        <strain evidence="26 27">Nm146</strain>
    </source>
</reference>
<keyword evidence="27" id="KW-1185">Reference proteome</keyword>
<evidence type="ECO:0000256" key="23">
    <source>
        <dbReference type="PIRNR" id="PIRNR001563"/>
    </source>
</evidence>
<dbReference type="SUPFAM" id="SSF53244">
    <property type="entry name" value="MurD-like peptide ligases, peptide-binding domain"/>
    <property type="match status" value="1"/>
</dbReference>
<dbReference type="GO" id="GO:0005737">
    <property type="term" value="C:cytoplasm"/>
    <property type="evidence" value="ECO:0007669"/>
    <property type="project" value="TreeGrafter"/>
</dbReference>
<organism evidence="26 27">
    <name type="scientific">Nitrosomonas nitrosa</name>
    <dbReference type="NCBI Taxonomy" id="52442"/>
    <lineage>
        <taxon>Bacteria</taxon>
        <taxon>Pseudomonadati</taxon>
        <taxon>Pseudomonadota</taxon>
        <taxon>Betaproteobacteria</taxon>
        <taxon>Nitrosomonadales</taxon>
        <taxon>Nitrosomonadaceae</taxon>
        <taxon>Nitrosomonas</taxon>
    </lineage>
</organism>
<comment type="cofactor">
    <cofactor evidence="1">
        <name>Mg(2+)</name>
        <dbReference type="ChEBI" id="CHEBI:18420"/>
    </cofactor>
</comment>
<evidence type="ECO:0000256" key="4">
    <source>
        <dbReference type="ARBA" id="ARBA00005150"/>
    </source>
</evidence>
<evidence type="ECO:0000256" key="20">
    <source>
        <dbReference type="ARBA" id="ARBA00047808"/>
    </source>
</evidence>
<evidence type="ECO:0000256" key="15">
    <source>
        <dbReference type="ARBA" id="ARBA00022909"/>
    </source>
</evidence>
<dbReference type="InterPro" id="IPR013221">
    <property type="entry name" value="Mur_ligase_cen"/>
</dbReference>
<dbReference type="EC" id="6.3.2.17" evidence="8"/>
<evidence type="ECO:0000256" key="7">
    <source>
        <dbReference type="ARBA" id="ARBA00013023"/>
    </source>
</evidence>
<accession>A0A1I4PRH1</accession>
<evidence type="ECO:0000256" key="11">
    <source>
        <dbReference type="ARBA" id="ARBA00022723"/>
    </source>
</evidence>